<proteinExistence type="predicted"/>
<accession>A0ABR4CX78</accession>
<organism evidence="1 2">
    <name type="scientific">Oculimacula yallundae</name>
    <dbReference type="NCBI Taxonomy" id="86028"/>
    <lineage>
        <taxon>Eukaryota</taxon>
        <taxon>Fungi</taxon>
        <taxon>Dikarya</taxon>
        <taxon>Ascomycota</taxon>
        <taxon>Pezizomycotina</taxon>
        <taxon>Leotiomycetes</taxon>
        <taxon>Helotiales</taxon>
        <taxon>Ploettnerulaceae</taxon>
        <taxon>Oculimacula</taxon>
    </lineage>
</organism>
<feature type="non-terminal residue" evidence="1">
    <location>
        <position position="117"/>
    </location>
</feature>
<sequence>MSAPCLSVPKLTATRSFSRGVEFEYRFAALIGRLVGDLKAFPPEPSRLAVDSTSELRFYLPLLRVLCLRQVESIQLFNPSKTPDATANACRLNPACMTLEPVSDGGQRGDLHPTAQG</sequence>
<gene>
    <name evidence="1" type="ORF">VTL71DRAFT_8301</name>
</gene>
<name>A0ABR4CX78_9HELO</name>
<protein>
    <submittedName>
        <fullName evidence="1">Uncharacterized protein</fullName>
    </submittedName>
</protein>
<dbReference type="Proteomes" id="UP001595075">
    <property type="component" value="Unassembled WGS sequence"/>
</dbReference>
<keyword evidence="2" id="KW-1185">Reference proteome</keyword>
<evidence type="ECO:0000313" key="1">
    <source>
        <dbReference type="EMBL" id="KAL2074523.1"/>
    </source>
</evidence>
<dbReference type="EMBL" id="JAZHXI010000002">
    <property type="protein sequence ID" value="KAL2074523.1"/>
    <property type="molecule type" value="Genomic_DNA"/>
</dbReference>
<comment type="caution">
    <text evidence="1">The sequence shown here is derived from an EMBL/GenBank/DDBJ whole genome shotgun (WGS) entry which is preliminary data.</text>
</comment>
<evidence type="ECO:0000313" key="2">
    <source>
        <dbReference type="Proteomes" id="UP001595075"/>
    </source>
</evidence>
<reference evidence="1 2" key="1">
    <citation type="journal article" date="2024" name="Commun. Biol.">
        <title>Comparative genomic analysis of thermophilic fungi reveals convergent evolutionary adaptations and gene losses.</title>
        <authorList>
            <person name="Steindorff A.S."/>
            <person name="Aguilar-Pontes M.V."/>
            <person name="Robinson A.J."/>
            <person name="Andreopoulos B."/>
            <person name="LaButti K."/>
            <person name="Kuo A."/>
            <person name="Mondo S."/>
            <person name="Riley R."/>
            <person name="Otillar R."/>
            <person name="Haridas S."/>
            <person name="Lipzen A."/>
            <person name="Grimwood J."/>
            <person name="Schmutz J."/>
            <person name="Clum A."/>
            <person name="Reid I.D."/>
            <person name="Moisan M.C."/>
            <person name="Butler G."/>
            <person name="Nguyen T.T.M."/>
            <person name="Dewar K."/>
            <person name="Conant G."/>
            <person name="Drula E."/>
            <person name="Henrissat B."/>
            <person name="Hansel C."/>
            <person name="Singer S."/>
            <person name="Hutchinson M.I."/>
            <person name="de Vries R.P."/>
            <person name="Natvig D.O."/>
            <person name="Powell A.J."/>
            <person name="Tsang A."/>
            <person name="Grigoriev I.V."/>
        </authorList>
    </citation>
    <scope>NUCLEOTIDE SEQUENCE [LARGE SCALE GENOMIC DNA]</scope>
    <source>
        <strain evidence="1 2">CBS 494.80</strain>
    </source>
</reference>